<dbReference type="EMBL" id="LELK01000013">
    <property type="protein sequence ID" value="KMM35962.1"/>
    <property type="molecule type" value="Genomic_DNA"/>
</dbReference>
<keyword evidence="1" id="KW-0472">Membrane</keyword>
<evidence type="ECO:0000313" key="3">
    <source>
        <dbReference type="Proteomes" id="UP000035996"/>
    </source>
</evidence>
<gene>
    <name evidence="2" type="ORF">AB986_20075</name>
</gene>
<keyword evidence="1" id="KW-0812">Transmembrane</keyword>
<keyword evidence="3" id="KW-1185">Reference proteome</keyword>
<name>A0A0J6FNK5_9BACL</name>
<sequence length="74" mass="8600">MKFSPTLMGFFYAGLGSIFTYLAIQSAGTDGEMWSFWTILLMVLATVDFVYAIRFFLLTKKINQMKKNEENKKR</sequence>
<protein>
    <recommendedName>
        <fullName evidence="4">Lipoprotein</fullName>
    </recommendedName>
</protein>
<dbReference type="AlphaFoldDB" id="A0A0J6FNK5"/>
<dbReference type="InterPro" id="IPR025426">
    <property type="entry name" value="DUF4305"/>
</dbReference>
<dbReference type="Pfam" id="PF14146">
    <property type="entry name" value="DUF4305"/>
    <property type="match status" value="1"/>
</dbReference>
<proteinExistence type="predicted"/>
<comment type="caution">
    <text evidence="2">The sequence shown here is derived from an EMBL/GenBank/DDBJ whole genome shotgun (WGS) entry which is preliminary data.</text>
</comment>
<dbReference type="Proteomes" id="UP000035996">
    <property type="component" value="Unassembled WGS sequence"/>
</dbReference>
<evidence type="ECO:0000313" key="2">
    <source>
        <dbReference type="EMBL" id="KMM35962.1"/>
    </source>
</evidence>
<evidence type="ECO:0000256" key="1">
    <source>
        <dbReference type="SAM" id="Phobius"/>
    </source>
</evidence>
<dbReference type="RefSeq" id="WP_048313432.1">
    <property type="nucleotide sequence ID" value="NZ_CP119526.1"/>
</dbReference>
<feature type="transmembrane region" description="Helical" evidence="1">
    <location>
        <begin position="7"/>
        <end position="24"/>
    </location>
</feature>
<evidence type="ECO:0008006" key="4">
    <source>
        <dbReference type="Google" id="ProtNLM"/>
    </source>
</evidence>
<reference evidence="2" key="1">
    <citation type="submission" date="2015-06" db="EMBL/GenBank/DDBJ databases">
        <authorList>
            <person name="Liu B."/>
            <person name="Wang J."/>
            <person name="Zhu Y."/>
            <person name="Liu G."/>
            <person name="Chen Q."/>
            <person name="Zheng C."/>
            <person name="Che J."/>
            <person name="Ge C."/>
            <person name="Shi H."/>
            <person name="Pan Z."/>
            <person name="Liu X."/>
        </authorList>
    </citation>
    <scope>NUCLEOTIDE SEQUENCE [LARGE SCALE GENOMIC DNA]</scope>
    <source>
        <strain evidence="2">DSM 16346</strain>
    </source>
</reference>
<accession>A0A0J6FNK5</accession>
<dbReference type="STRING" id="157733.AB986_20075"/>
<keyword evidence="1" id="KW-1133">Transmembrane helix</keyword>
<dbReference type="OrthoDB" id="2355666at2"/>
<organism evidence="2 3">
    <name type="scientific">Guptibacillus hwajinpoensis</name>
    <dbReference type="NCBI Taxonomy" id="208199"/>
    <lineage>
        <taxon>Bacteria</taxon>
        <taxon>Bacillati</taxon>
        <taxon>Bacillota</taxon>
        <taxon>Bacilli</taxon>
        <taxon>Bacillales</taxon>
        <taxon>Guptibacillaceae</taxon>
        <taxon>Guptibacillus</taxon>
    </lineage>
</organism>
<feature type="transmembrane region" description="Helical" evidence="1">
    <location>
        <begin position="36"/>
        <end position="57"/>
    </location>
</feature>